<dbReference type="SUPFAM" id="SSF48024">
    <property type="entry name" value="N-terminal domain of DnaB helicase"/>
    <property type="match status" value="1"/>
</dbReference>
<evidence type="ECO:0000256" key="8">
    <source>
        <dbReference type="ARBA" id="ARBA00023235"/>
    </source>
</evidence>
<keyword evidence="12" id="KW-0150">Chloroplast</keyword>
<dbReference type="Gene3D" id="1.10.860.10">
    <property type="entry name" value="DNAb Helicase, Chain A"/>
    <property type="match status" value="1"/>
</dbReference>
<dbReference type="Pfam" id="PF03796">
    <property type="entry name" value="DnaB_C"/>
    <property type="match status" value="1"/>
</dbReference>
<dbReference type="GeneID" id="33359894"/>
<sequence>MKSLYKHAFLPQHCIAEEILIGIILIYPNTFSNILEKIKKEFFFLESHQLIYISLIEIYQYNQINIIELIYYLQSNELLNKVGGLRKITSIMKQSQIFVSSSKISNYVEELLYLIIQSYIKRLTIQCGHHITKIGYINNISNEYLYNKASYYLDFIKISHNKSKIISFKELISKKLLTTKCNQKDILKNNIQNLLKSGFIELDKIISGLPNGDLIIIAGRPSTGKTSLAINIIYNIFYQELISICIFSIEMTCEQILNRFISVASNIHIKSCQNSEKKKTEWKIITEICNKLLKNNIYINNKHDINLKYIEETSKDLKKNNNNIQLIIIDYLQLIELNENLILGINRSQELSYITRKLKLLAQSLKLPIIALSQLNRNIEIRNEKKPLLSDLKESGCINYRNNVKILSYYNNEINSNNIIKILTNSLIIKNTQHKVIKLTKLTQELKMQKVHFFKQYIFNCSINIQKLLLTYNHKYLSNKKWIQTNHTLKNTNIHSINQYNKKNSNDKQKIINTYINQIRFLTYSKSYDLSISNYFNFISQNIILHNSIEQDADIIMILNNKNNLSIEKENKKVLDITVCKNRNGPTGTCEIIFVPETTVFQNK</sequence>
<dbReference type="InterPro" id="IPR007694">
    <property type="entry name" value="DNA_helicase_DnaB-like_C"/>
</dbReference>
<dbReference type="PROSITE" id="PS51199">
    <property type="entry name" value="SF4_HELICASE"/>
    <property type="match status" value="2"/>
</dbReference>
<geneLocation type="chloroplast" evidence="12"/>
<dbReference type="SUPFAM" id="SSF52540">
    <property type="entry name" value="P-loop containing nucleoside triphosphate hydrolases"/>
    <property type="match status" value="1"/>
</dbReference>
<dbReference type="Pfam" id="PF00772">
    <property type="entry name" value="DnaB"/>
    <property type="match status" value="1"/>
</dbReference>
<reference evidence="12" key="1">
    <citation type="journal article" date="2017" name="J. Phycol.">
        <title>Analysis of chloroplast genomes and a supermatrix inform reclassification of the Rhodomelaceae (Rhodophyta).</title>
        <authorList>
            <person name="Diaz-Tapia P."/>
            <person name="Maggs C.A."/>
            <person name="West J.A."/>
            <person name="Verbruggen H."/>
        </authorList>
    </citation>
    <scope>NUCLEOTIDE SEQUENCE</scope>
    <source>
        <strain evidence="12">PD1087</strain>
    </source>
</reference>
<dbReference type="AlphaFoldDB" id="A0A1Z1MKX6"/>
<gene>
    <name evidence="12" type="primary">dnaB</name>
</gene>
<evidence type="ECO:0000256" key="10">
    <source>
        <dbReference type="ARBA" id="ARBA00048954"/>
    </source>
</evidence>
<keyword evidence="12" id="KW-0934">Plastid</keyword>
<keyword evidence="6" id="KW-0067">ATP-binding</keyword>
<evidence type="ECO:0000259" key="11">
    <source>
        <dbReference type="PROSITE" id="PS51199"/>
    </source>
</evidence>
<name>A0A1Z1MKX6_9FLOR</name>
<keyword evidence="7" id="KW-0238">DNA-binding</keyword>
<evidence type="ECO:0000256" key="2">
    <source>
        <dbReference type="ARBA" id="ARBA00022705"/>
    </source>
</evidence>
<dbReference type="InterPro" id="IPR027417">
    <property type="entry name" value="P-loop_NTPase"/>
</dbReference>
<dbReference type="PANTHER" id="PTHR30153:SF2">
    <property type="entry name" value="REPLICATIVE DNA HELICASE"/>
    <property type="match status" value="1"/>
</dbReference>
<organism evidence="12">
    <name type="scientific">Dasyclonium flaccidum</name>
    <dbReference type="NCBI Taxonomy" id="2007274"/>
    <lineage>
        <taxon>Eukaryota</taxon>
        <taxon>Rhodophyta</taxon>
        <taxon>Florideophyceae</taxon>
        <taxon>Rhodymeniophycidae</taxon>
        <taxon>Ceramiales</taxon>
        <taxon>Rhodomelaceae</taxon>
        <taxon>Polyzonieae</taxon>
        <taxon>Dasyclonium</taxon>
    </lineage>
</organism>
<dbReference type="InterPro" id="IPR007693">
    <property type="entry name" value="DNA_helicase_DnaB-like_N"/>
</dbReference>
<dbReference type="EMBL" id="MF101443">
    <property type="protein sequence ID" value="ARW66708.1"/>
    <property type="molecule type" value="Genomic_DNA"/>
</dbReference>
<protein>
    <recommendedName>
        <fullName evidence="9">DNA 5'-3' helicase</fullName>
        <ecNumber evidence="9">5.6.2.3</ecNumber>
    </recommendedName>
</protein>
<dbReference type="PROSITE" id="PS50818">
    <property type="entry name" value="INTEIN_C_TER"/>
    <property type="match status" value="1"/>
</dbReference>
<accession>A0A1Z1MKX6</accession>
<dbReference type="InterPro" id="IPR036185">
    <property type="entry name" value="DNA_heli_DnaB-like_N_sf"/>
</dbReference>
<comment type="catalytic activity">
    <reaction evidence="10">
        <text>ATP + H2O = ADP + phosphate + H(+)</text>
        <dbReference type="Rhea" id="RHEA:13065"/>
        <dbReference type="ChEBI" id="CHEBI:15377"/>
        <dbReference type="ChEBI" id="CHEBI:15378"/>
        <dbReference type="ChEBI" id="CHEBI:30616"/>
        <dbReference type="ChEBI" id="CHEBI:43474"/>
        <dbReference type="ChEBI" id="CHEBI:456216"/>
        <dbReference type="EC" id="5.6.2.3"/>
    </reaction>
</comment>
<dbReference type="InterPro" id="IPR016136">
    <property type="entry name" value="DNA_helicase_N/primase_C"/>
</dbReference>
<dbReference type="GO" id="GO:0003677">
    <property type="term" value="F:DNA binding"/>
    <property type="evidence" value="ECO:0007669"/>
    <property type="project" value="UniProtKB-KW"/>
</dbReference>
<evidence type="ECO:0000256" key="1">
    <source>
        <dbReference type="ARBA" id="ARBA00008428"/>
    </source>
</evidence>
<evidence type="ECO:0000256" key="7">
    <source>
        <dbReference type="ARBA" id="ARBA00023125"/>
    </source>
</evidence>
<dbReference type="RefSeq" id="YP_009397522.1">
    <property type="nucleotide sequence ID" value="NC_035287.1"/>
</dbReference>
<feature type="domain" description="SF4 helicase" evidence="11">
    <location>
        <begin position="188"/>
        <end position="396"/>
    </location>
</feature>
<evidence type="ECO:0000256" key="9">
    <source>
        <dbReference type="ARBA" id="ARBA00044969"/>
    </source>
</evidence>
<evidence type="ECO:0000256" key="3">
    <source>
        <dbReference type="ARBA" id="ARBA00022741"/>
    </source>
</evidence>
<keyword evidence="3" id="KW-0547">Nucleotide-binding</keyword>
<dbReference type="InterPro" id="IPR030934">
    <property type="entry name" value="Intein_C"/>
</dbReference>
<dbReference type="EC" id="5.6.2.3" evidence="9"/>
<keyword evidence="4" id="KW-0378">Hydrolase</keyword>
<dbReference type="PANTHER" id="PTHR30153">
    <property type="entry name" value="REPLICATIVE DNA HELICASE DNAB"/>
    <property type="match status" value="1"/>
</dbReference>
<feature type="domain" description="SF4 helicase" evidence="11">
    <location>
        <begin position="548"/>
        <end position="604"/>
    </location>
</feature>
<evidence type="ECO:0000256" key="6">
    <source>
        <dbReference type="ARBA" id="ARBA00022840"/>
    </source>
</evidence>
<dbReference type="GO" id="GO:0005524">
    <property type="term" value="F:ATP binding"/>
    <property type="evidence" value="ECO:0007669"/>
    <property type="project" value="UniProtKB-KW"/>
</dbReference>
<proteinExistence type="inferred from homology"/>
<dbReference type="GO" id="GO:0043139">
    <property type="term" value="F:5'-3' DNA helicase activity"/>
    <property type="evidence" value="ECO:0007669"/>
    <property type="project" value="UniProtKB-EC"/>
</dbReference>
<keyword evidence="8" id="KW-0413">Isomerase</keyword>
<evidence type="ECO:0000256" key="5">
    <source>
        <dbReference type="ARBA" id="ARBA00022806"/>
    </source>
</evidence>
<dbReference type="GO" id="GO:0006260">
    <property type="term" value="P:DNA replication"/>
    <property type="evidence" value="ECO:0007669"/>
    <property type="project" value="UniProtKB-KW"/>
</dbReference>
<dbReference type="GO" id="GO:0016787">
    <property type="term" value="F:hydrolase activity"/>
    <property type="evidence" value="ECO:0007669"/>
    <property type="project" value="UniProtKB-KW"/>
</dbReference>
<keyword evidence="2" id="KW-0235">DNA replication</keyword>
<evidence type="ECO:0000256" key="4">
    <source>
        <dbReference type="ARBA" id="ARBA00022801"/>
    </source>
</evidence>
<keyword evidence="5 12" id="KW-0347">Helicase</keyword>
<evidence type="ECO:0000313" key="12">
    <source>
        <dbReference type="EMBL" id="ARW66708.1"/>
    </source>
</evidence>
<dbReference type="Gene3D" id="3.40.50.300">
    <property type="entry name" value="P-loop containing nucleotide triphosphate hydrolases"/>
    <property type="match status" value="2"/>
</dbReference>
<dbReference type="GO" id="GO:0005829">
    <property type="term" value="C:cytosol"/>
    <property type="evidence" value="ECO:0007669"/>
    <property type="project" value="TreeGrafter"/>
</dbReference>
<comment type="similarity">
    <text evidence="1">Belongs to the helicase family. DnaB subfamily.</text>
</comment>